<evidence type="ECO:0000256" key="7">
    <source>
        <dbReference type="ARBA" id="ARBA00023180"/>
    </source>
</evidence>
<dbReference type="InterPro" id="IPR017853">
    <property type="entry name" value="GH"/>
</dbReference>
<keyword evidence="5" id="KW-0378">Hydrolase</keyword>
<organism evidence="11 12">
    <name type="scientific">Adiantum capillus-veneris</name>
    <name type="common">Maidenhair fern</name>
    <dbReference type="NCBI Taxonomy" id="13818"/>
    <lineage>
        <taxon>Eukaryota</taxon>
        <taxon>Viridiplantae</taxon>
        <taxon>Streptophyta</taxon>
        <taxon>Embryophyta</taxon>
        <taxon>Tracheophyta</taxon>
        <taxon>Polypodiopsida</taxon>
        <taxon>Polypodiidae</taxon>
        <taxon>Polypodiales</taxon>
        <taxon>Pteridineae</taxon>
        <taxon>Pteridaceae</taxon>
        <taxon>Vittarioideae</taxon>
        <taxon>Adiantum</taxon>
    </lineage>
</organism>
<accession>A0A9D4UTI3</accession>
<dbReference type="Pfam" id="PF03662">
    <property type="entry name" value="Glyco_hydro_79n"/>
    <property type="match status" value="1"/>
</dbReference>
<comment type="caution">
    <text evidence="11">The sequence shown here is derived from an EMBL/GenBank/DDBJ whole genome shotgun (WGS) entry which is preliminary data.</text>
</comment>
<evidence type="ECO:0000256" key="4">
    <source>
        <dbReference type="ARBA" id="ARBA00022729"/>
    </source>
</evidence>
<name>A0A9D4UTI3_ADICA</name>
<evidence type="ECO:0000256" key="1">
    <source>
        <dbReference type="ARBA" id="ARBA00004613"/>
    </source>
</evidence>
<protein>
    <recommendedName>
        <fullName evidence="13">Beta-glucuronidase</fullName>
    </recommendedName>
</protein>
<evidence type="ECO:0000256" key="6">
    <source>
        <dbReference type="ARBA" id="ARBA00023136"/>
    </source>
</evidence>
<keyword evidence="6" id="KW-0472">Membrane</keyword>
<dbReference type="InterPro" id="IPR005199">
    <property type="entry name" value="Glyco_hydro_79"/>
</dbReference>
<keyword evidence="3" id="KW-0964">Secreted</keyword>
<gene>
    <name evidence="11" type="ORF">GOP47_0011759</name>
</gene>
<evidence type="ECO:0008006" key="13">
    <source>
        <dbReference type="Google" id="ProtNLM"/>
    </source>
</evidence>
<dbReference type="FunFam" id="3.20.20.80:FF:000023">
    <property type="entry name" value="heparanase-like protein 3"/>
    <property type="match status" value="1"/>
</dbReference>
<keyword evidence="8" id="KW-0458">Lysosome</keyword>
<dbReference type="PANTHER" id="PTHR14363">
    <property type="entry name" value="HEPARANASE-RELATED"/>
    <property type="match status" value="1"/>
</dbReference>
<evidence type="ECO:0000313" key="12">
    <source>
        <dbReference type="Proteomes" id="UP000886520"/>
    </source>
</evidence>
<comment type="function">
    <text evidence="10">Endoglycosidase which is a cell surface and extracellular matrix-degrading enzyme. Cleaves heparan sulfate proteoglycans (HSPGs) into heparan sulfate side chains and core proteoglycans.</text>
</comment>
<comment type="subcellular location">
    <subcellularLocation>
        <location evidence="9">Lysosome membrane</location>
        <topology evidence="9">Peripheral membrane protein</topology>
    </subcellularLocation>
    <subcellularLocation>
        <location evidence="1">Secreted</location>
    </subcellularLocation>
</comment>
<dbReference type="Gene3D" id="3.20.20.80">
    <property type="entry name" value="Glycosidases"/>
    <property type="match status" value="1"/>
</dbReference>
<reference evidence="11" key="1">
    <citation type="submission" date="2021-01" db="EMBL/GenBank/DDBJ databases">
        <title>Adiantum capillus-veneris genome.</title>
        <authorList>
            <person name="Fang Y."/>
            <person name="Liao Q."/>
        </authorList>
    </citation>
    <scope>NUCLEOTIDE SEQUENCE</scope>
    <source>
        <strain evidence="11">H3</strain>
        <tissue evidence="11">Leaf</tissue>
    </source>
</reference>
<dbReference type="GO" id="GO:0005765">
    <property type="term" value="C:lysosomal membrane"/>
    <property type="evidence" value="ECO:0007669"/>
    <property type="project" value="UniProtKB-SubCell"/>
</dbReference>
<evidence type="ECO:0000256" key="10">
    <source>
        <dbReference type="ARBA" id="ARBA00055929"/>
    </source>
</evidence>
<comment type="similarity">
    <text evidence="2">Belongs to the glycosyl hydrolase 79 family.</text>
</comment>
<dbReference type="AlphaFoldDB" id="A0A9D4UTI3"/>
<evidence type="ECO:0000313" key="11">
    <source>
        <dbReference type="EMBL" id="KAI5073746.1"/>
    </source>
</evidence>
<keyword evidence="12" id="KW-1185">Reference proteome</keyword>
<proteinExistence type="inferred from homology"/>
<dbReference type="EMBL" id="JABFUD020000011">
    <property type="protein sequence ID" value="KAI5073746.1"/>
    <property type="molecule type" value="Genomic_DNA"/>
</dbReference>
<evidence type="ECO:0000256" key="8">
    <source>
        <dbReference type="ARBA" id="ARBA00023228"/>
    </source>
</evidence>
<dbReference type="GO" id="GO:0004566">
    <property type="term" value="F:beta-glucuronidase activity"/>
    <property type="evidence" value="ECO:0007669"/>
    <property type="project" value="TreeGrafter"/>
</dbReference>
<keyword evidence="4" id="KW-0732">Signal</keyword>
<evidence type="ECO:0000256" key="9">
    <source>
        <dbReference type="ARBA" id="ARBA00023765"/>
    </source>
</evidence>
<dbReference type="GO" id="GO:0009505">
    <property type="term" value="C:plant-type cell wall"/>
    <property type="evidence" value="ECO:0007669"/>
    <property type="project" value="TreeGrafter"/>
</dbReference>
<evidence type="ECO:0000256" key="2">
    <source>
        <dbReference type="ARBA" id="ARBA00009800"/>
    </source>
</evidence>
<dbReference type="GO" id="GO:0005576">
    <property type="term" value="C:extracellular region"/>
    <property type="evidence" value="ECO:0007669"/>
    <property type="project" value="UniProtKB-SubCell"/>
</dbReference>
<keyword evidence="7" id="KW-0325">Glycoprotein</keyword>
<dbReference type="Proteomes" id="UP000886520">
    <property type="component" value="Chromosome 11"/>
</dbReference>
<sequence length="500" mass="54891">MLMSGGGWWSGGGGEEEEERVRVWVNDTAALAQVDADAFICATLDWWPPEKCDYGTCSWAHASLLNLNLSSPLLQNAIKAFSPLRIRLGGTLQDKVVYHVGKKAEPCHPFYRDPSALFGFSAGCLPMWRWNELNAFFHSVRCQAVFGLNALFGRTKTRTAWDPTNALDFIQYTHDKGYNISAWEFGNELSGSGVGTRIPADQYAEDVKQLCKIVREVYADQPSFPLVVAPDGFFDKTWTAQFLLALGDEHCVKVVSHHIYNLGPGVDKNLTAKILDPSYLDHEAATFGSLRSTLQQYGPWANSWVGEAGGAYNSGHHLVTDAFIMSFWYLDQLGMSATYGTKSYCRQSLVGGNYGLLNTTTYAPNPDYYSALLWHRLMGANVLEVKVSGSAFVRAYAHCAKGSAGATLLLLNLHNQTTYSIDLSIPSSPVIEARLEYHLTAENNNLESQTMLLNGVPLEVSGEGGIPPLSPQLVMGDVPLLIKPLSIAFVSLPIELQTCS</sequence>
<evidence type="ECO:0000256" key="5">
    <source>
        <dbReference type="ARBA" id="ARBA00022801"/>
    </source>
</evidence>
<dbReference type="PANTHER" id="PTHR14363:SF17">
    <property type="entry name" value="HEPARANASE-LIKE PROTEIN 3"/>
    <property type="match status" value="1"/>
</dbReference>
<dbReference type="SUPFAM" id="SSF51445">
    <property type="entry name" value="(Trans)glycosidases"/>
    <property type="match status" value="1"/>
</dbReference>
<dbReference type="OrthoDB" id="726732at2759"/>
<evidence type="ECO:0000256" key="3">
    <source>
        <dbReference type="ARBA" id="ARBA00022525"/>
    </source>
</evidence>